<name>A0ABQ9K4N5_9CUCU</name>
<dbReference type="Proteomes" id="UP001162164">
    <property type="component" value="Unassembled WGS sequence"/>
</dbReference>
<proteinExistence type="predicted"/>
<accession>A0ABQ9K4N5</accession>
<dbReference type="EMBL" id="JAPWTJ010000022">
    <property type="protein sequence ID" value="KAJ8984962.1"/>
    <property type="molecule type" value="Genomic_DNA"/>
</dbReference>
<protein>
    <submittedName>
        <fullName evidence="1">Uncharacterized protein</fullName>
    </submittedName>
</protein>
<comment type="caution">
    <text evidence="1">The sequence shown here is derived from an EMBL/GenBank/DDBJ whole genome shotgun (WGS) entry which is preliminary data.</text>
</comment>
<keyword evidence="2" id="KW-1185">Reference proteome</keyword>
<gene>
    <name evidence="1" type="ORF">NQ317_007832</name>
</gene>
<evidence type="ECO:0000313" key="1">
    <source>
        <dbReference type="EMBL" id="KAJ8984962.1"/>
    </source>
</evidence>
<evidence type="ECO:0000313" key="2">
    <source>
        <dbReference type="Proteomes" id="UP001162164"/>
    </source>
</evidence>
<sequence length="85" mass="9326">MEVIIGCGYEGCISGTKAPRCGPLQAGRRGISYNSGHQGPDYTTLHNKIFSKKSVMDMQLLYLCADLENLLEEILAPMFAQCNGR</sequence>
<organism evidence="1 2">
    <name type="scientific">Molorchus minor</name>
    <dbReference type="NCBI Taxonomy" id="1323400"/>
    <lineage>
        <taxon>Eukaryota</taxon>
        <taxon>Metazoa</taxon>
        <taxon>Ecdysozoa</taxon>
        <taxon>Arthropoda</taxon>
        <taxon>Hexapoda</taxon>
        <taxon>Insecta</taxon>
        <taxon>Pterygota</taxon>
        <taxon>Neoptera</taxon>
        <taxon>Endopterygota</taxon>
        <taxon>Coleoptera</taxon>
        <taxon>Polyphaga</taxon>
        <taxon>Cucujiformia</taxon>
        <taxon>Chrysomeloidea</taxon>
        <taxon>Cerambycidae</taxon>
        <taxon>Lamiinae</taxon>
        <taxon>Monochamini</taxon>
        <taxon>Molorchus</taxon>
    </lineage>
</organism>
<reference evidence="1" key="1">
    <citation type="journal article" date="2023" name="Insect Mol. Biol.">
        <title>Genome sequencing provides insights into the evolution of gene families encoding plant cell wall-degrading enzymes in longhorned beetles.</title>
        <authorList>
            <person name="Shin N.R."/>
            <person name="Okamura Y."/>
            <person name="Kirsch R."/>
            <person name="Pauchet Y."/>
        </authorList>
    </citation>
    <scope>NUCLEOTIDE SEQUENCE</scope>
    <source>
        <strain evidence="1">MMC_N1</strain>
    </source>
</reference>